<dbReference type="PROSITE" id="PS50994">
    <property type="entry name" value="INTEGRASE"/>
    <property type="match status" value="1"/>
</dbReference>
<dbReference type="SUPFAM" id="SSF53098">
    <property type="entry name" value="Ribonuclease H-like"/>
    <property type="match status" value="1"/>
</dbReference>
<evidence type="ECO:0000259" key="2">
    <source>
        <dbReference type="PROSITE" id="PS50994"/>
    </source>
</evidence>
<feature type="region of interest" description="Disordered" evidence="1">
    <location>
        <begin position="196"/>
        <end position="215"/>
    </location>
</feature>
<keyword evidence="4" id="KW-1185">Reference proteome</keyword>
<dbReference type="RefSeq" id="WP_209810016.1">
    <property type="nucleotide sequence ID" value="NZ_JAGGKT010000004.1"/>
</dbReference>
<evidence type="ECO:0000313" key="4">
    <source>
        <dbReference type="Proteomes" id="UP001519343"/>
    </source>
</evidence>
<organism evidence="3 4">
    <name type="scientific">Ammoniphilus resinae</name>
    <dbReference type="NCBI Taxonomy" id="861532"/>
    <lineage>
        <taxon>Bacteria</taxon>
        <taxon>Bacillati</taxon>
        <taxon>Bacillota</taxon>
        <taxon>Bacilli</taxon>
        <taxon>Bacillales</taxon>
        <taxon>Paenibacillaceae</taxon>
        <taxon>Aneurinibacillus group</taxon>
        <taxon>Ammoniphilus</taxon>
    </lineage>
</organism>
<evidence type="ECO:0000256" key="1">
    <source>
        <dbReference type="SAM" id="MobiDB-lite"/>
    </source>
</evidence>
<dbReference type="InterPro" id="IPR001584">
    <property type="entry name" value="Integrase_cat-core"/>
</dbReference>
<sequence length="461" mass="53141">MEQKHFGEASKRYGEEAAQKARHTGKGEQNEPTIIRPLKRVQFDGHRIDCSIAIIFKTLEGDEIVVIMDRLWLLALIDVATRVVLGYYISYNKEYSASDVLHCIKNAIMPKEPKDLTIPSLQYDPHGGFPSERFSDLEWALWDECLFDNGKANLAKQVKDRLNRIVGCSVNAGPVALPTRRSYIERFFGTLEENGYHRMTNTTGSHPKDPRRKNPEETAVKFRISAEHLEQITDVLISNYNGTPHEGINNLTPLQCLEQRITRGMFPRVMPEENRQEVVFLSLSARRVIQGNIKKGRRPYIYYEGVEYRNEVLARSPGLIGTQLDLLINIDDLRIIRAFLPDGSEFGTLTANGQWGVTPHSLQVRKQINKLRKLKLLYFTAQDDPIECYHRYLQEQAKTNRTARNRLAAMNRKSVVKKETLPSKEGDMTAQQETISNFKHFETEKDRNNMVNRKRFKTLTY</sequence>
<gene>
    <name evidence="3" type="ORF">J2Z37_001948</name>
</gene>
<proteinExistence type="predicted"/>
<name>A0ABS4GP99_9BACL</name>
<feature type="compositionally biased region" description="Basic and acidic residues" evidence="1">
    <location>
        <begin position="206"/>
        <end position="215"/>
    </location>
</feature>
<comment type="caution">
    <text evidence="3">The sequence shown here is derived from an EMBL/GenBank/DDBJ whole genome shotgun (WGS) entry which is preliminary data.</text>
</comment>
<dbReference type="EMBL" id="JAGGKT010000004">
    <property type="protein sequence ID" value="MBP1931947.1"/>
    <property type="molecule type" value="Genomic_DNA"/>
</dbReference>
<dbReference type="Proteomes" id="UP001519343">
    <property type="component" value="Unassembled WGS sequence"/>
</dbReference>
<feature type="domain" description="Integrase catalytic" evidence="2">
    <location>
        <begin position="33"/>
        <end position="261"/>
    </location>
</feature>
<reference evidence="3 4" key="1">
    <citation type="submission" date="2021-03" db="EMBL/GenBank/DDBJ databases">
        <title>Genomic Encyclopedia of Type Strains, Phase IV (KMG-IV): sequencing the most valuable type-strain genomes for metagenomic binning, comparative biology and taxonomic classification.</title>
        <authorList>
            <person name="Goeker M."/>
        </authorList>
    </citation>
    <scope>NUCLEOTIDE SEQUENCE [LARGE SCALE GENOMIC DNA]</scope>
    <source>
        <strain evidence="3 4">DSM 24738</strain>
    </source>
</reference>
<accession>A0ABS4GP99</accession>
<dbReference type="Gene3D" id="3.30.420.10">
    <property type="entry name" value="Ribonuclease H-like superfamily/Ribonuclease H"/>
    <property type="match status" value="1"/>
</dbReference>
<dbReference type="InterPro" id="IPR012337">
    <property type="entry name" value="RNaseH-like_sf"/>
</dbReference>
<protein>
    <recommendedName>
        <fullName evidence="2">Integrase catalytic domain-containing protein</fullName>
    </recommendedName>
</protein>
<feature type="region of interest" description="Disordered" evidence="1">
    <location>
        <begin position="1"/>
        <end position="31"/>
    </location>
</feature>
<dbReference type="InterPro" id="IPR036397">
    <property type="entry name" value="RNaseH_sf"/>
</dbReference>
<feature type="compositionally biased region" description="Basic and acidic residues" evidence="1">
    <location>
        <begin position="1"/>
        <end position="29"/>
    </location>
</feature>
<evidence type="ECO:0000313" key="3">
    <source>
        <dbReference type="EMBL" id="MBP1931947.1"/>
    </source>
</evidence>